<protein>
    <recommendedName>
        <fullName evidence="3">Mitochondrial proton/calcium exchanger protein</fullName>
    </recommendedName>
    <alternativeName>
        <fullName evidence="11">Leucine zipper-EF-hand-containing transmembrane protein 1</fullName>
    </alternativeName>
</protein>
<dbReference type="GO" id="GO:0043022">
    <property type="term" value="F:ribosome binding"/>
    <property type="evidence" value="ECO:0007669"/>
    <property type="project" value="InterPro"/>
</dbReference>
<keyword evidence="8 15" id="KW-1133">Transmembrane helix</keyword>
<dbReference type="GO" id="GO:0016740">
    <property type="term" value="F:transferase activity"/>
    <property type="evidence" value="ECO:0007669"/>
    <property type="project" value="UniProtKB-KW"/>
</dbReference>
<evidence type="ECO:0000256" key="11">
    <source>
        <dbReference type="ARBA" id="ARBA00031360"/>
    </source>
</evidence>
<dbReference type="GO" id="GO:0005509">
    <property type="term" value="F:calcium ion binding"/>
    <property type="evidence" value="ECO:0007669"/>
    <property type="project" value="InterPro"/>
</dbReference>
<dbReference type="Proteomes" id="UP000436088">
    <property type="component" value="Unassembled WGS sequence"/>
</dbReference>
<dbReference type="Gene3D" id="1.10.238.10">
    <property type="entry name" value="EF-hand"/>
    <property type="match status" value="1"/>
</dbReference>
<keyword evidence="5 15" id="KW-0812">Transmembrane</keyword>
<dbReference type="InterPro" id="IPR018247">
    <property type="entry name" value="EF_Hand_1_Ca_BS"/>
</dbReference>
<evidence type="ECO:0000256" key="13">
    <source>
        <dbReference type="SAM" id="Coils"/>
    </source>
</evidence>
<organism evidence="18 19">
    <name type="scientific">Hibiscus syriacus</name>
    <name type="common">Rose of Sharon</name>
    <dbReference type="NCBI Taxonomy" id="106335"/>
    <lineage>
        <taxon>Eukaryota</taxon>
        <taxon>Viridiplantae</taxon>
        <taxon>Streptophyta</taxon>
        <taxon>Embryophyta</taxon>
        <taxon>Tracheophyta</taxon>
        <taxon>Spermatophyta</taxon>
        <taxon>Magnoliopsida</taxon>
        <taxon>eudicotyledons</taxon>
        <taxon>Gunneridae</taxon>
        <taxon>Pentapetalae</taxon>
        <taxon>rosids</taxon>
        <taxon>malvids</taxon>
        <taxon>Malvales</taxon>
        <taxon>Malvaceae</taxon>
        <taxon>Malvoideae</taxon>
        <taxon>Hibiscus</taxon>
    </lineage>
</organism>
<dbReference type="InterPro" id="IPR002048">
    <property type="entry name" value="EF_hand_dom"/>
</dbReference>
<dbReference type="PROSITE" id="PS51758">
    <property type="entry name" value="LETM1_RBD"/>
    <property type="match status" value="1"/>
</dbReference>
<name>A0A6A3CGX4_HIBSY</name>
<comment type="subcellular location">
    <subcellularLocation>
        <location evidence="1">Mitochondrion inner membrane</location>
        <topology evidence="1">Single-pass membrane protein</topology>
    </subcellularLocation>
</comment>
<evidence type="ECO:0000256" key="2">
    <source>
        <dbReference type="ARBA" id="ARBA00009584"/>
    </source>
</evidence>
<reference evidence="18" key="1">
    <citation type="submission" date="2019-09" db="EMBL/GenBank/DDBJ databases">
        <title>Draft genome information of white flower Hibiscus syriacus.</title>
        <authorList>
            <person name="Kim Y.-M."/>
        </authorList>
    </citation>
    <scope>NUCLEOTIDE SEQUENCE [LARGE SCALE GENOMIC DNA]</scope>
    <source>
        <strain evidence="18">YM2019G1</strain>
    </source>
</reference>
<accession>A0A6A3CGX4</accession>
<dbReference type="InterPro" id="IPR044202">
    <property type="entry name" value="LETM1/MDM38-like"/>
</dbReference>
<feature type="domain" description="EF-hand" evidence="16">
    <location>
        <begin position="410"/>
        <end position="445"/>
    </location>
</feature>
<feature type="domain" description="Letm1 RBD" evidence="17">
    <location>
        <begin position="199"/>
        <end position="417"/>
    </location>
</feature>
<keyword evidence="6" id="KW-0999">Mitochondrion inner membrane</keyword>
<keyword evidence="19" id="KW-1185">Reference proteome</keyword>
<dbReference type="GO" id="GO:0030003">
    <property type="term" value="P:intracellular monoatomic cation homeostasis"/>
    <property type="evidence" value="ECO:0007669"/>
    <property type="project" value="TreeGrafter"/>
</dbReference>
<dbReference type="PANTHER" id="PTHR14009">
    <property type="entry name" value="LEUCINE ZIPPER-EF-HAND CONTAINING TRANSMEMBRANE PROTEIN"/>
    <property type="match status" value="1"/>
</dbReference>
<dbReference type="InterPro" id="IPR033122">
    <property type="entry name" value="LETM1-like_RBD"/>
</dbReference>
<evidence type="ECO:0000256" key="1">
    <source>
        <dbReference type="ARBA" id="ARBA00004434"/>
    </source>
</evidence>
<evidence type="ECO:0000256" key="15">
    <source>
        <dbReference type="SAM" id="Phobius"/>
    </source>
</evidence>
<feature type="coiled-coil region" evidence="13">
    <location>
        <begin position="387"/>
        <end position="414"/>
    </location>
</feature>
<evidence type="ECO:0000256" key="3">
    <source>
        <dbReference type="ARBA" id="ARBA00020557"/>
    </source>
</evidence>
<dbReference type="GO" id="GO:0005743">
    <property type="term" value="C:mitochondrial inner membrane"/>
    <property type="evidence" value="ECO:0007669"/>
    <property type="project" value="UniProtKB-SubCell"/>
</dbReference>
<evidence type="ECO:0000256" key="9">
    <source>
        <dbReference type="ARBA" id="ARBA00023128"/>
    </source>
</evidence>
<dbReference type="Pfam" id="PF07766">
    <property type="entry name" value="LETM1_RBD"/>
    <property type="match status" value="1"/>
</dbReference>
<evidence type="ECO:0000259" key="16">
    <source>
        <dbReference type="PROSITE" id="PS50222"/>
    </source>
</evidence>
<evidence type="ECO:0000256" key="10">
    <source>
        <dbReference type="ARBA" id="ARBA00023136"/>
    </source>
</evidence>
<dbReference type="SUPFAM" id="SSF47473">
    <property type="entry name" value="EF-hand"/>
    <property type="match status" value="1"/>
</dbReference>
<keyword evidence="9 12" id="KW-0496">Mitochondrion</keyword>
<keyword evidence="4" id="KW-0813">Transport</keyword>
<evidence type="ECO:0000313" key="18">
    <source>
        <dbReference type="EMBL" id="KAE8726692.1"/>
    </source>
</evidence>
<dbReference type="EMBL" id="VEPZ02000350">
    <property type="protein sequence ID" value="KAE8726692.1"/>
    <property type="molecule type" value="Genomic_DNA"/>
</dbReference>
<evidence type="ECO:0000256" key="8">
    <source>
        <dbReference type="ARBA" id="ARBA00022989"/>
    </source>
</evidence>
<keyword evidence="7" id="KW-0106">Calcium</keyword>
<proteinExistence type="inferred from homology"/>
<evidence type="ECO:0000256" key="14">
    <source>
        <dbReference type="SAM" id="MobiDB-lite"/>
    </source>
</evidence>
<evidence type="ECO:0000256" key="12">
    <source>
        <dbReference type="PROSITE-ProRule" id="PRU01094"/>
    </source>
</evidence>
<evidence type="ECO:0000256" key="4">
    <source>
        <dbReference type="ARBA" id="ARBA00022449"/>
    </source>
</evidence>
<evidence type="ECO:0000256" key="6">
    <source>
        <dbReference type="ARBA" id="ARBA00022792"/>
    </source>
</evidence>
<dbReference type="PROSITE" id="PS50222">
    <property type="entry name" value="EF_HAND_2"/>
    <property type="match status" value="1"/>
</dbReference>
<comment type="caution">
    <text evidence="18">The sequence shown here is derived from an EMBL/GenBank/DDBJ whole genome shotgun (WGS) entry which is preliminary data.</text>
</comment>
<comment type="similarity">
    <text evidence="2">Belongs to the LETM1 family.</text>
</comment>
<keyword evidence="13" id="KW-0175">Coiled coil</keyword>
<sequence>MSHSVRHASTATARQPAPGSDDEELVAKKRKEASAEECDQAVEGLTTAKAKAKAKRVQDSHEVAKSIWQSVWTTVLGIGHALRAVASMSREHWAKKLVHWKHEIRSTLQHYWLGFKLLWVDVRISSRLLLKLAGGRSLSRRERQQLTRTTADIFRLVPFAVFIIVQFMEFLLPVFLKLFPNMLPSTFQDKMKEQEALKRRLHARIEYAKFLQDTVKEMAKEVQNSRSGEIKKTAEDLDEFLNRVRRGAGVSNDEILGFAKLFNDELTLDNISRPRLVNMCKYMGISPFGTDAYLRYMLQKRLQRIKNDDKLIQAEEVESLSEAELREDFPSSLLILSRAFTVSGKLKPEDAVRATLSSLSDEVVDTVGVMALTSEDPVSERRRKLEYVEMQEELIKVDAMLQNLEKEIDDVDAKIGDRWRVLDSDHDGKVTPEEVSAVAQYLKNTLAKEGVQELISNLSKD</sequence>
<gene>
    <name evidence="18" type="ORF">F3Y22_tig00006507pilonHSYRG00032</name>
</gene>
<feature type="transmembrane region" description="Helical" evidence="15">
    <location>
        <begin position="153"/>
        <end position="176"/>
    </location>
</feature>
<dbReference type="GO" id="GO:0015297">
    <property type="term" value="F:antiporter activity"/>
    <property type="evidence" value="ECO:0007669"/>
    <property type="project" value="UniProtKB-KW"/>
</dbReference>
<evidence type="ECO:0000259" key="17">
    <source>
        <dbReference type="PROSITE" id="PS51758"/>
    </source>
</evidence>
<keyword evidence="10 15" id="KW-0472">Membrane</keyword>
<dbReference type="InterPro" id="IPR011992">
    <property type="entry name" value="EF-hand-dom_pair"/>
</dbReference>
<evidence type="ECO:0000256" key="7">
    <source>
        <dbReference type="ARBA" id="ARBA00022837"/>
    </source>
</evidence>
<evidence type="ECO:0000256" key="5">
    <source>
        <dbReference type="ARBA" id="ARBA00022692"/>
    </source>
</evidence>
<dbReference type="PROSITE" id="PS00018">
    <property type="entry name" value="EF_HAND_1"/>
    <property type="match status" value="1"/>
</dbReference>
<dbReference type="AlphaFoldDB" id="A0A6A3CGX4"/>
<dbReference type="PANTHER" id="PTHR14009:SF31">
    <property type="entry name" value="MITOCHONDRIAL PROTON_CALCIUM EXCHANGER PROTEIN"/>
    <property type="match status" value="1"/>
</dbReference>
<evidence type="ECO:0000313" key="19">
    <source>
        <dbReference type="Proteomes" id="UP000436088"/>
    </source>
</evidence>
<keyword evidence="4" id="KW-0050">Antiport</keyword>
<feature type="region of interest" description="Disordered" evidence="14">
    <location>
        <begin position="1"/>
        <end position="37"/>
    </location>
</feature>